<name>A0A6P5IZQ8_PHACI</name>
<gene>
    <name evidence="3" type="primary">LOC110197905</name>
</gene>
<feature type="region of interest" description="Disordered" evidence="1">
    <location>
        <begin position="1"/>
        <end position="112"/>
    </location>
</feature>
<evidence type="ECO:0000313" key="3">
    <source>
        <dbReference type="RefSeq" id="XP_020827612.1"/>
    </source>
</evidence>
<protein>
    <submittedName>
        <fullName evidence="3">Uncharacterized protein LOC110197905</fullName>
    </submittedName>
</protein>
<sequence>MSPLSPDRPLHRPPQGQGRQLGRRGRPGGARASLENRERPHWIQQGTGWPCSPAQECPRQTARPGAKTTSVLGSDLQHRHQQSLQAHTADDRQLRGHSPLPITPQCAGGLRKREPTWGTLNLLERSAGCPVGSRQDHRLPAPQISFSRTSPSQPPKSPHCHTQLLHTQGSQRVRNQTWSQKDMRRGDPQQPTETGQAQGEEG</sequence>
<feature type="compositionally biased region" description="Polar residues" evidence="1">
    <location>
        <begin position="164"/>
        <end position="180"/>
    </location>
</feature>
<dbReference type="RefSeq" id="XP_020827612.1">
    <property type="nucleotide sequence ID" value="XM_020971953.1"/>
</dbReference>
<accession>A0A6P5IZQ8</accession>
<reference evidence="3" key="1">
    <citation type="submission" date="2025-08" db="UniProtKB">
        <authorList>
            <consortium name="RefSeq"/>
        </authorList>
    </citation>
    <scope>IDENTIFICATION</scope>
    <source>
        <tissue evidence="3">Spleen</tissue>
    </source>
</reference>
<dbReference type="KEGG" id="pcw:110197905"/>
<dbReference type="AlphaFoldDB" id="A0A6P5IZQ8"/>
<dbReference type="Proteomes" id="UP000515140">
    <property type="component" value="Unplaced"/>
</dbReference>
<organism evidence="2 3">
    <name type="scientific">Phascolarctos cinereus</name>
    <name type="common">Koala</name>
    <dbReference type="NCBI Taxonomy" id="38626"/>
    <lineage>
        <taxon>Eukaryota</taxon>
        <taxon>Metazoa</taxon>
        <taxon>Chordata</taxon>
        <taxon>Craniata</taxon>
        <taxon>Vertebrata</taxon>
        <taxon>Euteleostomi</taxon>
        <taxon>Mammalia</taxon>
        <taxon>Metatheria</taxon>
        <taxon>Diprotodontia</taxon>
        <taxon>Phascolarctidae</taxon>
        <taxon>Phascolarctos</taxon>
    </lineage>
</organism>
<keyword evidence="2" id="KW-1185">Reference proteome</keyword>
<evidence type="ECO:0000256" key="1">
    <source>
        <dbReference type="SAM" id="MobiDB-lite"/>
    </source>
</evidence>
<feature type="region of interest" description="Disordered" evidence="1">
    <location>
        <begin position="128"/>
        <end position="202"/>
    </location>
</feature>
<dbReference type="InParanoid" id="A0A6P5IZQ8"/>
<evidence type="ECO:0000313" key="2">
    <source>
        <dbReference type="Proteomes" id="UP000515140"/>
    </source>
</evidence>
<dbReference type="GeneID" id="110197905"/>
<feature type="compositionally biased region" description="Polar residues" evidence="1">
    <location>
        <begin position="189"/>
        <end position="202"/>
    </location>
</feature>
<proteinExistence type="predicted"/>